<dbReference type="EMBL" id="QVTE01000041">
    <property type="protein sequence ID" value="RFU67581.1"/>
    <property type="molecule type" value="Genomic_DNA"/>
</dbReference>
<dbReference type="InterPro" id="IPR000160">
    <property type="entry name" value="GGDEF_dom"/>
</dbReference>
<dbReference type="Proteomes" id="UP000264541">
    <property type="component" value="Unassembled WGS sequence"/>
</dbReference>
<dbReference type="AlphaFoldDB" id="A0A372LLQ9"/>
<accession>A0A372LLQ9</accession>
<dbReference type="RefSeq" id="WP_117327427.1">
    <property type="nucleotide sequence ID" value="NZ_QVTE01000041.1"/>
</dbReference>
<dbReference type="GO" id="GO:1902201">
    <property type="term" value="P:negative regulation of bacterial-type flagellum-dependent cell motility"/>
    <property type="evidence" value="ECO:0007669"/>
    <property type="project" value="TreeGrafter"/>
</dbReference>
<dbReference type="InterPro" id="IPR043128">
    <property type="entry name" value="Rev_trsase/Diguanyl_cyclase"/>
</dbReference>
<dbReference type="NCBIfam" id="TIGR00254">
    <property type="entry name" value="GGDEF"/>
    <property type="match status" value="1"/>
</dbReference>
<evidence type="ECO:0000313" key="3">
    <source>
        <dbReference type="Proteomes" id="UP000264541"/>
    </source>
</evidence>
<dbReference type="SMART" id="SM00267">
    <property type="entry name" value="GGDEF"/>
    <property type="match status" value="1"/>
</dbReference>
<dbReference type="Pfam" id="PF00990">
    <property type="entry name" value="GGDEF"/>
    <property type="match status" value="1"/>
</dbReference>
<dbReference type="SUPFAM" id="SSF54631">
    <property type="entry name" value="CBS-domain pair"/>
    <property type="match status" value="1"/>
</dbReference>
<dbReference type="InterPro" id="IPR000644">
    <property type="entry name" value="CBS_dom"/>
</dbReference>
<dbReference type="CDD" id="cd01949">
    <property type="entry name" value="GGDEF"/>
    <property type="match status" value="1"/>
</dbReference>
<dbReference type="PROSITE" id="PS50887">
    <property type="entry name" value="GGDEF"/>
    <property type="match status" value="1"/>
</dbReference>
<dbReference type="PANTHER" id="PTHR45138">
    <property type="entry name" value="REGULATORY COMPONENTS OF SENSORY TRANSDUCTION SYSTEM"/>
    <property type="match status" value="1"/>
</dbReference>
<dbReference type="SUPFAM" id="SSF55073">
    <property type="entry name" value="Nucleotide cyclase"/>
    <property type="match status" value="1"/>
</dbReference>
<dbReference type="Pfam" id="PF00571">
    <property type="entry name" value="CBS"/>
    <property type="match status" value="1"/>
</dbReference>
<sequence>MQLTIGDIAEEATIVSPFNKCEDVYAIFNEHASLEGIVVCTDQHAVGLVMKTHFYQKLSTKYGFDLFMKRTVDLVMNKKPLVVEYSLPIAEAGALAMKRNLDHLYDYVIVIKQDRLYGIVSIKNLLIKLAEVQVQVARYSNPLTGLPGNYAIEETLQEILAEENFSVLYVDIDTFKVFNDSYGFKEGDELIRATADIICDIVLTTCNHPSFVGHIGGDDFIAVLPNYNYDRICRSIISRFDQLVRKVYSEDEIKKGYVTAISRKGKLEKFPLVSISIAVITNINMSFVTVKQLSKEAAKVKKRCKTIPKSVFLTMEDCWEEVMPFVTE</sequence>
<organism evidence="2 3">
    <name type="scientific">Peribacillus saganii</name>
    <dbReference type="NCBI Taxonomy" id="2303992"/>
    <lineage>
        <taxon>Bacteria</taxon>
        <taxon>Bacillati</taxon>
        <taxon>Bacillota</taxon>
        <taxon>Bacilli</taxon>
        <taxon>Bacillales</taxon>
        <taxon>Bacillaceae</taxon>
        <taxon>Peribacillus</taxon>
    </lineage>
</organism>
<evidence type="ECO:0000259" key="1">
    <source>
        <dbReference type="PROSITE" id="PS50887"/>
    </source>
</evidence>
<dbReference type="PANTHER" id="PTHR45138:SF25">
    <property type="entry name" value="GGDEF DOMAIN PROTEIN"/>
    <property type="match status" value="1"/>
</dbReference>
<gene>
    <name evidence="2" type="ORF">D0469_14315</name>
</gene>
<dbReference type="GO" id="GO:0052621">
    <property type="term" value="F:diguanylate cyclase activity"/>
    <property type="evidence" value="ECO:0007669"/>
    <property type="project" value="TreeGrafter"/>
</dbReference>
<evidence type="ECO:0000313" key="2">
    <source>
        <dbReference type="EMBL" id="RFU67581.1"/>
    </source>
</evidence>
<keyword evidence="3" id="KW-1185">Reference proteome</keyword>
<feature type="domain" description="GGDEF" evidence="1">
    <location>
        <begin position="163"/>
        <end position="317"/>
    </location>
</feature>
<dbReference type="Gene3D" id="3.30.70.270">
    <property type="match status" value="1"/>
</dbReference>
<comment type="caution">
    <text evidence="2">The sequence shown here is derived from an EMBL/GenBank/DDBJ whole genome shotgun (WGS) entry which is preliminary data.</text>
</comment>
<dbReference type="InterPro" id="IPR050469">
    <property type="entry name" value="Diguanylate_Cyclase"/>
</dbReference>
<dbReference type="InterPro" id="IPR029787">
    <property type="entry name" value="Nucleotide_cyclase"/>
</dbReference>
<dbReference type="InterPro" id="IPR046342">
    <property type="entry name" value="CBS_dom_sf"/>
</dbReference>
<protein>
    <submittedName>
        <fullName evidence="2">GGDEF domain-containing protein</fullName>
    </submittedName>
</protein>
<dbReference type="GO" id="GO:0043709">
    <property type="term" value="P:cell adhesion involved in single-species biofilm formation"/>
    <property type="evidence" value="ECO:0007669"/>
    <property type="project" value="TreeGrafter"/>
</dbReference>
<reference evidence="2 3" key="1">
    <citation type="submission" date="2018-08" db="EMBL/GenBank/DDBJ databases">
        <title>Bacillus chawlae sp. nov., Bacillus glennii sp. nov., and Bacillus saganii sp. nov. Isolated from the Vehicle Assembly Building at Kennedy Space Center where the Viking Spacecraft were Assembled.</title>
        <authorList>
            <person name="Seuylemezian A."/>
            <person name="Vaishampayan P."/>
        </authorList>
    </citation>
    <scope>NUCLEOTIDE SEQUENCE [LARGE SCALE GENOMIC DNA]</scope>
    <source>
        <strain evidence="2 3">V47-23a</strain>
    </source>
</reference>
<name>A0A372LLQ9_9BACI</name>
<dbReference type="Gene3D" id="3.10.580.10">
    <property type="entry name" value="CBS-domain"/>
    <property type="match status" value="1"/>
</dbReference>
<dbReference type="GO" id="GO:0005886">
    <property type="term" value="C:plasma membrane"/>
    <property type="evidence" value="ECO:0007669"/>
    <property type="project" value="TreeGrafter"/>
</dbReference>
<proteinExistence type="predicted"/>
<dbReference type="OrthoDB" id="9813903at2"/>